<feature type="compositionally biased region" description="Polar residues" evidence="1">
    <location>
        <begin position="102"/>
        <end position="115"/>
    </location>
</feature>
<reference evidence="2 3" key="1">
    <citation type="submission" date="2021-06" db="EMBL/GenBank/DDBJ databases">
        <authorList>
            <person name="Palmer J.M."/>
        </authorList>
    </citation>
    <scope>NUCLEOTIDE SEQUENCE [LARGE SCALE GENOMIC DNA]</scope>
    <source>
        <strain evidence="2 3">AS_MEX2019</strain>
        <tissue evidence="2">Muscle</tissue>
    </source>
</reference>
<evidence type="ECO:0000256" key="1">
    <source>
        <dbReference type="SAM" id="MobiDB-lite"/>
    </source>
</evidence>
<keyword evidence="3" id="KW-1185">Reference proteome</keyword>
<sequence length="142" mass="15909">MLTLVQYLTKSSRKHFHAHVLLFTPSLSCQPAHVCICCHLLNKCWGLGVSCCAGPPEVVLEPKHAPTKGVPDLRLIDSVPGRTHTWCGYHTAESPPGLPDSQPHQQPSWLSNNLRPKSPRRLCSYLWLPDQGTHELKSELYK</sequence>
<organism evidence="2 3">
    <name type="scientific">Ameca splendens</name>
    <dbReference type="NCBI Taxonomy" id="208324"/>
    <lineage>
        <taxon>Eukaryota</taxon>
        <taxon>Metazoa</taxon>
        <taxon>Chordata</taxon>
        <taxon>Craniata</taxon>
        <taxon>Vertebrata</taxon>
        <taxon>Euteleostomi</taxon>
        <taxon>Actinopterygii</taxon>
        <taxon>Neopterygii</taxon>
        <taxon>Teleostei</taxon>
        <taxon>Neoteleostei</taxon>
        <taxon>Acanthomorphata</taxon>
        <taxon>Ovalentaria</taxon>
        <taxon>Atherinomorphae</taxon>
        <taxon>Cyprinodontiformes</taxon>
        <taxon>Goodeidae</taxon>
        <taxon>Ameca</taxon>
    </lineage>
</organism>
<evidence type="ECO:0000313" key="2">
    <source>
        <dbReference type="EMBL" id="MEQ2314223.1"/>
    </source>
</evidence>
<comment type="caution">
    <text evidence="2">The sequence shown here is derived from an EMBL/GenBank/DDBJ whole genome shotgun (WGS) entry which is preliminary data.</text>
</comment>
<feature type="region of interest" description="Disordered" evidence="1">
    <location>
        <begin position="91"/>
        <end position="115"/>
    </location>
</feature>
<dbReference type="EMBL" id="JAHRIP010085204">
    <property type="protein sequence ID" value="MEQ2314223.1"/>
    <property type="molecule type" value="Genomic_DNA"/>
</dbReference>
<gene>
    <name evidence="2" type="ORF">AMECASPLE_009919</name>
</gene>
<proteinExistence type="predicted"/>
<protein>
    <submittedName>
        <fullName evidence="2">Uncharacterized protein</fullName>
    </submittedName>
</protein>
<dbReference type="Proteomes" id="UP001469553">
    <property type="component" value="Unassembled WGS sequence"/>
</dbReference>
<evidence type="ECO:0000313" key="3">
    <source>
        <dbReference type="Proteomes" id="UP001469553"/>
    </source>
</evidence>
<name>A0ABV1A9V7_9TELE</name>
<accession>A0ABV1A9V7</accession>